<dbReference type="InterPro" id="IPR018488">
    <property type="entry name" value="cNMP-bd_CS"/>
</dbReference>
<evidence type="ECO:0000313" key="10">
    <source>
        <dbReference type="EMBL" id="KAG7562778.1"/>
    </source>
</evidence>
<feature type="compositionally biased region" description="Polar residues" evidence="8">
    <location>
        <begin position="154"/>
        <end position="173"/>
    </location>
</feature>
<keyword evidence="6" id="KW-0547">Nucleotide-binding</keyword>
<comment type="caution">
    <text evidence="10">The sequence shown here is derived from an EMBL/GenBank/DDBJ whole genome shotgun (WGS) entry which is preliminary data.</text>
</comment>
<accession>A0A8K0JNZ6</accession>
<dbReference type="PROSITE" id="PS00888">
    <property type="entry name" value="CNMP_BINDING_1"/>
    <property type="match status" value="2"/>
</dbReference>
<dbReference type="GO" id="GO:0034236">
    <property type="term" value="F:protein kinase A catalytic subunit binding"/>
    <property type="evidence" value="ECO:0007669"/>
    <property type="project" value="TreeGrafter"/>
</dbReference>
<dbReference type="GO" id="GO:0005952">
    <property type="term" value="C:cAMP-dependent protein kinase complex"/>
    <property type="evidence" value="ECO:0007669"/>
    <property type="project" value="InterPro"/>
</dbReference>
<dbReference type="InterPro" id="IPR018490">
    <property type="entry name" value="cNMP-bd_dom_sf"/>
</dbReference>
<keyword evidence="11" id="KW-1185">Reference proteome</keyword>
<evidence type="ECO:0000256" key="4">
    <source>
        <dbReference type="ARBA" id="ARBA00022566"/>
    </source>
</evidence>
<dbReference type="EMBL" id="JABELV010000025">
    <property type="protein sequence ID" value="KAG7562778.1"/>
    <property type="molecule type" value="Genomic_DNA"/>
</dbReference>
<proteinExistence type="inferred from homology"/>
<dbReference type="GO" id="GO:0030552">
    <property type="term" value="F:cAMP binding"/>
    <property type="evidence" value="ECO:0007669"/>
    <property type="project" value="UniProtKB-KW"/>
</dbReference>
<keyword evidence="4" id="KW-0116">cAMP-binding</keyword>
<sequence>MPSLALQGLLADLTRDFHGEQHGQSVDVLQYCADWFQAKLRSERAAAQPATLAKVGPTTTMASPRKFPNFPTMSLPQAPLNVFQAHLSQPSPFSEHAPTDSPFGGGGLLSQRRATLANTGASANYTMGVAPSTVKHLPQLAEEGSADEDAIMSNPASGGSDAPSSFANFSFSEGVSGPPHDESSPFQNAKFPPQASSSGTAHASSDELRPPSYALGRRTSVSAESLVPNDPAFGGSAFAGQLAEQPSDNGSAAAEPSSQPVKTDTQLQRIRQAIGQNFLFRNLDEDQERDVLAAMREVQVQPGEVVIQQGAAGDFFYVIESGEFDIFKRELDASTENQAEDPDNRGKKVHTAGPGGSFGELALMYNAPRAASVVAKGEATLWALDRISFRTILLDHTSRKRRMYETFLLSVPILASLEGYERAKIADALESRTFQSGEQVIQEGESGDEFYIIESGTALVEKSDTGVIGELKRGDYFGELALLNRAPRAATVKAGGQAGDKLRVAALGEKAFTRLLGPVREIMARKAGEMYGLTGAYRS</sequence>
<feature type="region of interest" description="Disordered" evidence="8">
    <location>
        <begin position="90"/>
        <end position="109"/>
    </location>
</feature>
<dbReference type="PANTHER" id="PTHR11635">
    <property type="entry name" value="CAMP-DEPENDENT PROTEIN KINASE REGULATORY CHAIN"/>
    <property type="match status" value="1"/>
</dbReference>
<dbReference type="InterPro" id="IPR000595">
    <property type="entry name" value="cNMP-bd_dom"/>
</dbReference>
<feature type="domain" description="Cyclic nucleotide-binding" evidence="9">
    <location>
        <begin position="279"/>
        <end position="410"/>
    </location>
</feature>
<evidence type="ECO:0000256" key="1">
    <source>
        <dbReference type="ARBA" id="ARBA00005753"/>
    </source>
</evidence>
<dbReference type="Gene3D" id="2.60.120.10">
    <property type="entry name" value="Jelly Rolls"/>
    <property type="match status" value="2"/>
</dbReference>
<keyword evidence="3" id="KW-0597">Phosphoprotein</keyword>
<dbReference type="AlphaFoldDB" id="A0A8K0JNZ6"/>
<evidence type="ECO:0000256" key="6">
    <source>
        <dbReference type="ARBA" id="ARBA00022741"/>
    </source>
</evidence>
<evidence type="ECO:0000256" key="3">
    <source>
        <dbReference type="ARBA" id="ARBA00022553"/>
    </source>
</evidence>
<keyword evidence="7" id="KW-0114">cAMP</keyword>
<organism evidence="10 11">
    <name type="scientific">Filobasidium floriforme</name>
    <dbReference type="NCBI Taxonomy" id="5210"/>
    <lineage>
        <taxon>Eukaryota</taxon>
        <taxon>Fungi</taxon>
        <taxon>Dikarya</taxon>
        <taxon>Basidiomycota</taxon>
        <taxon>Agaricomycotina</taxon>
        <taxon>Tremellomycetes</taxon>
        <taxon>Filobasidiales</taxon>
        <taxon>Filobasidiaceae</taxon>
        <taxon>Filobasidium</taxon>
    </lineage>
</organism>
<feature type="domain" description="Cyclic nucleotide-binding" evidence="9">
    <location>
        <begin position="413"/>
        <end position="525"/>
    </location>
</feature>
<dbReference type="SMART" id="SM00100">
    <property type="entry name" value="cNMP"/>
    <property type="match status" value="2"/>
</dbReference>
<evidence type="ECO:0000256" key="5">
    <source>
        <dbReference type="ARBA" id="ARBA00022737"/>
    </source>
</evidence>
<keyword evidence="5" id="KW-0677">Repeat</keyword>
<dbReference type="InterPro" id="IPR050503">
    <property type="entry name" value="cAMP-dep_PK_reg_su-like"/>
</dbReference>
<name>A0A8K0JNZ6_9TREE</name>
<feature type="compositionally biased region" description="Polar residues" evidence="8">
    <location>
        <begin position="194"/>
        <end position="203"/>
    </location>
</feature>
<protein>
    <recommendedName>
        <fullName evidence="2">cAMP-dependent protein kinase regulatory subunit</fullName>
    </recommendedName>
</protein>
<dbReference type="SUPFAM" id="SSF51206">
    <property type="entry name" value="cAMP-binding domain-like"/>
    <property type="match status" value="2"/>
</dbReference>
<dbReference type="PRINTS" id="PR00103">
    <property type="entry name" value="CAMPKINASE"/>
</dbReference>
<dbReference type="GO" id="GO:0033554">
    <property type="term" value="P:cellular response to stress"/>
    <property type="evidence" value="ECO:0007669"/>
    <property type="project" value="UniProtKB-ARBA"/>
</dbReference>
<dbReference type="InterPro" id="IPR014710">
    <property type="entry name" value="RmlC-like_jellyroll"/>
</dbReference>
<feature type="region of interest" description="Disordered" evidence="8">
    <location>
        <begin position="235"/>
        <end position="265"/>
    </location>
</feature>
<dbReference type="FunFam" id="2.60.120.10:FF:000039">
    <property type="entry name" value="cAMP-dependent protein kinase regulatory subunit"/>
    <property type="match status" value="1"/>
</dbReference>
<dbReference type="Proteomes" id="UP000812966">
    <property type="component" value="Unassembled WGS sequence"/>
</dbReference>
<dbReference type="GO" id="GO:0005829">
    <property type="term" value="C:cytosol"/>
    <property type="evidence" value="ECO:0007669"/>
    <property type="project" value="TreeGrafter"/>
</dbReference>
<dbReference type="CDD" id="cd00038">
    <property type="entry name" value="CAP_ED"/>
    <property type="match status" value="2"/>
</dbReference>
<reference evidence="10" key="1">
    <citation type="submission" date="2020-04" db="EMBL/GenBank/DDBJ databases">
        <title>Analysis of mating type loci in Filobasidium floriforme.</title>
        <authorList>
            <person name="Nowrousian M."/>
        </authorList>
    </citation>
    <scope>NUCLEOTIDE SEQUENCE</scope>
    <source>
        <strain evidence="10">CBS 6242</strain>
    </source>
</reference>
<feature type="compositionally biased region" description="Polar residues" evidence="8">
    <location>
        <begin position="244"/>
        <end position="265"/>
    </location>
</feature>
<dbReference type="PROSITE" id="PS00889">
    <property type="entry name" value="CNMP_BINDING_2"/>
    <property type="match status" value="2"/>
</dbReference>
<feature type="region of interest" description="Disordered" evidence="8">
    <location>
        <begin position="144"/>
        <end position="213"/>
    </location>
</feature>
<dbReference type="FunFam" id="2.60.120.10:FF:000006">
    <property type="entry name" value="cAMP-dependent protein kinase type I-alpha regulatory subunit"/>
    <property type="match status" value="1"/>
</dbReference>
<comment type="similarity">
    <text evidence="1">Belongs to the cAMP-dependent kinase regulatory chain family.</text>
</comment>
<dbReference type="PANTHER" id="PTHR11635:SF152">
    <property type="entry name" value="CAMP-DEPENDENT PROTEIN KINASE TYPE I REGULATORY SUBUNIT-RELATED"/>
    <property type="match status" value="1"/>
</dbReference>
<dbReference type="Pfam" id="PF00027">
    <property type="entry name" value="cNMP_binding"/>
    <property type="match status" value="2"/>
</dbReference>
<dbReference type="PROSITE" id="PS50042">
    <property type="entry name" value="CNMP_BINDING_3"/>
    <property type="match status" value="2"/>
</dbReference>
<gene>
    <name evidence="10" type="ORF">FFLO_01733</name>
</gene>
<evidence type="ECO:0000256" key="2">
    <source>
        <dbReference type="ARBA" id="ARBA00020355"/>
    </source>
</evidence>
<dbReference type="GO" id="GO:0005634">
    <property type="term" value="C:nucleus"/>
    <property type="evidence" value="ECO:0007669"/>
    <property type="project" value="TreeGrafter"/>
</dbReference>
<dbReference type="GO" id="GO:0004862">
    <property type="term" value="F:cAMP-dependent protein kinase inhibitor activity"/>
    <property type="evidence" value="ECO:0007669"/>
    <property type="project" value="TreeGrafter"/>
</dbReference>
<evidence type="ECO:0000313" key="11">
    <source>
        <dbReference type="Proteomes" id="UP000812966"/>
    </source>
</evidence>
<evidence type="ECO:0000259" key="9">
    <source>
        <dbReference type="PROSITE" id="PS50042"/>
    </source>
</evidence>
<evidence type="ECO:0000256" key="8">
    <source>
        <dbReference type="SAM" id="MobiDB-lite"/>
    </source>
</evidence>
<evidence type="ECO:0000256" key="7">
    <source>
        <dbReference type="ARBA" id="ARBA00023149"/>
    </source>
</evidence>